<dbReference type="Gene3D" id="3.40.50.150">
    <property type="entry name" value="Vaccinia Virus protein VP39"/>
    <property type="match status" value="1"/>
</dbReference>
<sequence length="488" mass="55211">MLPKEYLSFMQQFLLPAEFEEFIRTFAENRTYGLRLNPQKIASGQALPFSLEPIPWCTAGYYYQESEHPGRHPYHDAGLYYIQEPSAMAVAESLGVTGSSVVLDLCAAPGGKSTQIASFLGKHGLLVANEIHPARARILSENLERWGAVQAVVLNETPQKLARNFSEFFTHILVDAPCSGEGMFRKDPEAIEHWSLSNVNMCTERQKEILAAAVQMLRPDGVLVYSTCTFNPYENEQMIEWLLTTYPDFEVEILPIATWISGGRTEWTEHKFPSIEKCGRLWPQKLKGEGHFVARLRKLDTQADKPMRTNTPISRQNKKARKQEAKLSLAASQKKLWETFVETFAKEANLLEESASFHWIHPCVNEDACLVNYGEHLYLQHDPFLPLAGLKVVRPGVYLGQMKANRFEPGHGLAMAIHNQVIQRQQIKHVNLSSESSEIISYLKGESVTLASDKGWTLVTVDGHSIGFGKSDGRIIKNHYPKSLRRQW</sequence>
<feature type="binding site" evidence="6">
    <location>
        <begin position="106"/>
        <end position="112"/>
    </location>
    <ligand>
        <name>S-adenosyl-L-methionine</name>
        <dbReference type="ChEBI" id="CHEBI:59789"/>
    </ligand>
</feature>
<dbReference type="InterPro" id="IPR049560">
    <property type="entry name" value="MeTrfase_RsmB-F_NOP2_cat"/>
</dbReference>
<organism evidence="8 9">
    <name type="scientific">Fodinisporobacter ferrooxydans</name>
    <dbReference type="NCBI Taxonomy" id="2901836"/>
    <lineage>
        <taxon>Bacteria</taxon>
        <taxon>Bacillati</taxon>
        <taxon>Bacillota</taxon>
        <taxon>Bacilli</taxon>
        <taxon>Bacillales</taxon>
        <taxon>Alicyclobacillaceae</taxon>
        <taxon>Fodinisporobacter</taxon>
    </lineage>
</organism>
<dbReference type="RefSeq" id="WP_347437236.1">
    <property type="nucleotide sequence ID" value="NZ_CP089291.1"/>
</dbReference>
<dbReference type="CDD" id="cd21147">
    <property type="entry name" value="RsmF_methylt_CTD1"/>
    <property type="match status" value="1"/>
</dbReference>
<protein>
    <submittedName>
        <fullName evidence="8">RsmB/NOP family class I SAM-dependent RNA methyltransferase</fullName>
    </submittedName>
</protein>
<dbReference type="EMBL" id="CP089291">
    <property type="protein sequence ID" value="UOF90538.1"/>
    <property type="molecule type" value="Genomic_DNA"/>
</dbReference>
<feature type="binding site" evidence="6">
    <location>
        <position position="130"/>
    </location>
    <ligand>
        <name>S-adenosyl-L-methionine</name>
        <dbReference type="ChEBI" id="CHEBI:59789"/>
    </ligand>
</feature>
<dbReference type="SUPFAM" id="SSF53335">
    <property type="entry name" value="S-adenosyl-L-methionine-dependent methyltransferases"/>
    <property type="match status" value="1"/>
</dbReference>
<evidence type="ECO:0000313" key="9">
    <source>
        <dbReference type="Proteomes" id="UP000830167"/>
    </source>
</evidence>
<dbReference type="GO" id="GO:0032259">
    <property type="term" value="P:methylation"/>
    <property type="evidence" value="ECO:0007669"/>
    <property type="project" value="UniProtKB-KW"/>
</dbReference>
<dbReference type="Gene3D" id="3.30.70.1170">
    <property type="entry name" value="Sun protein, domain 3"/>
    <property type="match status" value="1"/>
</dbReference>
<evidence type="ECO:0000256" key="6">
    <source>
        <dbReference type="PROSITE-ProRule" id="PRU01023"/>
    </source>
</evidence>
<keyword evidence="5 6" id="KW-0694">RNA-binding</keyword>
<evidence type="ECO:0000256" key="2">
    <source>
        <dbReference type="ARBA" id="ARBA00022603"/>
    </source>
</evidence>
<evidence type="ECO:0000256" key="1">
    <source>
        <dbReference type="ARBA" id="ARBA00022490"/>
    </source>
</evidence>
<dbReference type="PRINTS" id="PR02008">
    <property type="entry name" value="RCMTFAMILY"/>
</dbReference>
<dbReference type="GO" id="GO:0008168">
    <property type="term" value="F:methyltransferase activity"/>
    <property type="evidence" value="ECO:0007669"/>
    <property type="project" value="UniProtKB-KW"/>
</dbReference>
<comment type="caution">
    <text evidence="6">Lacks conserved residue(s) required for the propagation of feature annotation.</text>
</comment>
<evidence type="ECO:0000256" key="3">
    <source>
        <dbReference type="ARBA" id="ARBA00022679"/>
    </source>
</evidence>
<keyword evidence="2 6" id="KW-0489">Methyltransferase</keyword>
<dbReference type="CDD" id="cd02440">
    <property type="entry name" value="AdoMet_MTases"/>
    <property type="match status" value="1"/>
</dbReference>
<dbReference type="Pfam" id="PF13636">
    <property type="entry name" value="Methyltranf_PUA"/>
    <property type="match status" value="1"/>
</dbReference>
<dbReference type="InterPro" id="IPR031340">
    <property type="entry name" value="RsmF_methylt_CI"/>
</dbReference>
<dbReference type="Pfam" id="PF01189">
    <property type="entry name" value="Methyltr_RsmB-F"/>
    <property type="match status" value="1"/>
</dbReference>
<dbReference type="InterPro" id="IPR001678">
    <property type="entry name" value="MeTrfase_RsmB-F_NOP2_dom"/>
</dbReference>
<feature type="binding site" evidence="6">
    <location>
        <position position="175"/>
    </location>
    <ligand>
        <name>S-adenosyl-L-methionine</name>
        <dbReference type="ChEBI" id="CHEBI:59789"/>
    </ligand>
</feature>
<dbReference type="InterPro" id="IPR031341">
    <property type="entry name" value="Methyltr_RsmF_N"/>
</dbReference>
<evidence type="ECO:0000256" key="5">
    <source>
        <dbReference type="ARBA" id="ARBA00022884"/>
    </source>
</evidence>
<evidence type="ECO:0000256" key="4">
    <source>
        <dbReference type="ARBA" id="ARBA00022691"/>
    </source>
</evidence>
<keyword evidence="3 6" id="KW-0808">Transferase</keyword>
<evidence type="ECO:0000259" key="7">
    <source>
        <dbReference type="PROSITE" id="PS51686"/>
    </source>
</evidence>
<evidence type="ECO:0000313" key="8">
    <source>
        <dbReference type="EMBL" id="UOF90538.1"/>
    </source>
</evidence>
<dbReference type="Pfam" id="PF17126">
    <property type="entry name" value="RsmF_methylt_CI"/>
    <property type="match status" value="1"/>
</dbReference>
<dbReference type="InterPro" id="IPR029063">
    <property type="entry name" value="SAM-dependent_MTases_sf"/>
</dbReference>
<reference evidence="8" key="1">
    <citation type="submission" date="2021-12" db="EMBL/GenBank/DDBJ databases">
        <title>Alicyclobacillaceae gen. nov., sp. nov., isolated from chalcocite enrichment system.</title>
        <authorList>
            <person name="Jiang Z."/>
        </authorList>
    </citation>
    <scope>NUCLEOTIDE SEQUENCE</scope>
    <source>
        <strain evidence="8">MYW30-H2</strain>
    </source>
</reference>
<keyword evidence="4 6" id="KW-0949">S-adenosyl-L-methionine</keyword>
<dbReference type="Gene3D" id="2.30.130.60">
    <property type="match status" value="1"/>
</dbReference>
<keyword evidence="9" id="KW-1185">Reference proteome</keyword>
<dbReference type="Pfam" id="PF17125">
    <property type="entry name" value="Methyltr_RsmF_N"/>
    <property type="match status" value="1"/>
</dbReference>
<feature type="active site" description="Nucleophile" evidence="6">
    <location>
        <position position="228"/>
    </location>
</feature>
<dbReference type="InterPro" id="IPR027391">
    <property type="entry name" value="Nol1_Nop2_Fmu_2"/>
</dbReference>
<comment type="similarity">
    <text evidence="6">Belongs to the class I-like SAM-binding methyltransferase superfamily. RsmB/NOP family.</text>
</comment>
<gene>
    <name evidence="8" type="ORF">LSG31_22220</name>
</gene>
<dbReference type="PANTHER" id="PTHR22807">
    <property type="entry name" value="NOP2 YEAST -RELATED NOL1/NOP2/FMU SUN DOMAIN-CONTAINING"/>
    <property type="match status" value="1"/>
</dbReference>
<dbReference type="Proteomes" id="UP000830167">
    <property type="component" value="Chromosome"/>
</dbReference>
<dbReference type="PROSITE" id="PS51686">
    <property type="entry name" value="SAM_MT_RSMB_NOP"/>
    <property type="match status" value="1"/>
</dbReference>
<dbReference type="PANTHER" id="PTHR22807:SF30">
    <property type="entry name" value="28S RRNA (CYTOSINE(4447)-C(5))-METHYLTRANSFERASE-RELATED"/>
    <property type="match status" value="1"/>
</dbReference>
<feature type="domain" description="SAM-dependent MTase RsmB/NOP-type" evidence="7">
    <location>
        <begin position="9"/>
        <end position="299"/>
    </location>
</feature>
<dbReference type="InterPro" id="IPR023267">
    <property type="entry name" value="RCMT"/>
</dbReference>
<keyword evidence="1" id="KW-0963">Cytoplasm</keyword>
<name>A0ABY4CJ45_9BACL</name>
<proteinExistence type="inferred from homology"/>
<accession>A0ABY4CJ45</accession>